<keyword evidence="1" id="KW-0732">Signal</keyword>
<dbReference type="RefSeq" id="WP_136064491.1">
    <property type="nucleotide sequence ID" value="NZ_CAAHFH010000002.1"/>
</dbReference>
<feature type="signal peptide" evidence="1">
    <location>
        <begin position="1"/>
        <end position="21"/>
    </location>
</feature>
<accession>A0A6C2UUI9</accession>
<keyword evidence="3" id="KW-1185">Reference proteome</keyword>
<dbReference type="Proteomes" id="UP000346198">
    <property type="component" value="Unassembled WGS sequence"/>
</dbReference>
<dbReference type="SUPFAM" id="SSF48452">
    <property type="entry name" value="TPR-like"/>
    <property type="match status" value="1"/>
</dbReference>
<dbReference type="Gene3D" id="1.25.40.10">
    <property type="entry name" value="Tetratricopeptide repeat domain"/>
    <property type="match status" value="1"/>
</dbReference>
<dbReference type="EMBL" id="CAAHFH010000002">
    <property type="protein sequence ID" value="VGO22827.1"/>
    <property type="molecule type" value="Genomic_DNA"/>
</dbReference>
<feature type="chain" id="PRO_5025603181" description="Tetratricopeptide repeat protein" evidence="1">
    <location>
        <begin position="22"/>
        <end position="271"/>
    </location>
</feature>
<protein>
    <recommendedName>
        <fullName evidence="4">Tetratricopeptide repeat protein</fullName>
    </recommendedName>
</protein>
<organism evidence="2 3">
    <name type="scientific">Pontiella sulfatireligans</name>
    <dbReference type="NCBI Taxonomy" id="2750658"/>
    <lineage>
        <taxon>Bacteria</taxon>
        <taxon>Pseudomonadati</taxon>
        <taxon>Kiritimatiellota</taxon>
        <taxon>Kiritimatiellia</taxon>
        <taxon>Kiritimatiellales</taxon>
        <taxon>Pontiellaceae</taxon>
        <taxon>Pontiella</taxon>
    </lineage>
</organism>
<proteinExistence type="predicted"/>
<dbReference type="InterPro" id="IPR011990">
    <property type="entry name" value="TPR-like_helical_dom_sf"/>
</dbReference>
<gene>
    <name evidence="2" type="ORF">SCARR_04924</name>
</gene>
<name>A0A6C2UUI9_9BACT</name>
<evidence type="ECO:0000313" key="3">
    <source>
        <dbReference type="Proteomes" id="UP000346198"/>
    </source>
</evidence>
<dbReference type="AlphaFoldDB" id="A0A6C2UUI9"/>
<reference evidence="2 3" key="1">
    <citation type="submission" date="2019-04" db="EMBL/GenBank/DDBJ databases">
        <authorList>
            <person name="Van Vliet M D."/>
        </authorList>
    </citation>
    <scope>NUCLEOTIDE SEQUENCE [LARGE SCALE GENOMIC DNA]</scope>
    <source>
        <strain evidence="2 3">F21</strain>
    </source>
</reference>
<evidence type="ECO:0008006" key="4">
    <source>
        <dbReference type="Google" id="ProtNLM"/>
    </source>
</evidence>
<evidence type="ECO:0000313" key="2">
    <source>
        <dbReference type="EMBL" id="VGO22827.1"/>
    </source>
</evidence>
<evidence type="ECO:0000256" key="1">
    <source>
        <dbReference type="SAM" id="SignalP"/>
    </source>
</evidence>
<sequence>MRPLARSITAISALACSLAHGQYAAKVTVNSGNSFVVKQLNIQGDRLKSDTGLASTSLSMIKSVEFRFSGINLNMCETMFRSGDRNALESLLKQYVGPVAKYSYLSGNMGDYLLWMLRVQYWNGKASDAANTAKQLIQTNVPEYIDASTLYSTMMLLDQGKPDEAQAAFSSVADPEALSVPMAEYIRGKLALEAGEYRDAMKHTAQIVAFHSLDPEWMAPATGLEALIYQQTGQLKKADTVATELMIAYPGTRWSKLGETIKKETTGTSGG</sequence>